<evidence type="ECO:0000259" key="9">
    <source>
        <dbReference type="Pfam" id="PF04909"/>
    </source>
</evidence>
<dbReference type="InterPro" id="IPR032466">
    <property type="entry name" value="Metal_Hydrolase"/>
</dbReference>
<dbReference type="NCBIfam" id="TIGR00856">
    <property type="entry name" value="pyrC_dimer"/>
    <property type="match status" value="1"/>
</dbReference>
<accession>A0AAN7SUW1</accession>
<evidence type="ECO:0000256" key="4">
    <source>
        <dbReference type="ARBA" id="ARBA00012860"/>
    </source>
</evidence>
<evidence type="ECO:0000256" key="3">
    <source>
        <dbReference type="ARBA" id="ARBA00005631"/>
    </source>
</evidence>
<evidence type="ECO:0000256" key="1">
    <source>
        <dbReference type="ARBA" id="ARBA00001947"/>
    </source>
</evidence>
<evidence type="ECO:0000256" key="7">
    <source>
        <dbReference type="ARBA" id="ARBA00022833"/>
    </source>
</evidence>
<dbReference type="InterPro" id="IPR002195">
    <property type="entry name" value="Dihydroorotase_CS"/>
</dbReference>
<dbReference type="GO" id="GO:0006221">
    <property type="term" value="P:pyrimidine nucleotide biosynthetic process"/>
    <property type="evidence" value="ECO:0007669"/>
    <property type="project" value="UniProtKB-KW"/>
</dbReference>
<dbReference type="GO" id="GO:0046872">
    <property type="term" value="F:metal ion binding"/>
    <property type="evidence" value="ECO:0007669"/>
    <property type="project" value="UniProtKB-KW"/>
</dbReference>
<dbReference type="EMBL" id="JAVRRJ010000008">
    <property type="protein sequence ID" value="KAK5082152.1"/>
    <property type="molecule type" value="Genomic_DNA"/>
</dbReference>
<dbReference type="HAMAP" id="MF_00219">
    <property type="entry name" value="PyrC_classII"/>
    <property type="match status" value="1"/>
</dbReference>
<evidence type="ECO:0000256" key="6">
    <source>
        <dbReference type="ARBA" id="ARBA00022801"/>
    </source>
</evidence>
<dbReference type="Pfam" id="PF04909">
    <property type="entry name" value="Amidohydro_2"/>
    <property type="match status" value="1"/>
</dbReference>
<keyword evidence="11" id="KW-1185">Reference proteome</keyword>
<dbReference type="Gene3D" id="3.20.20.140">
    <property type="entry name" value="Metal-dependent hydrolases"/>
    <property type="match status" value="1"/>
</dbReference>
<dbReference type="SUPFAM" id="SSF51556">
    <property type="entry name" value="Metallo-dependent hydrolases"/>
    <property type="match status" value="1"/>
</dbReference>
<protein>
    <recommendedName>
        <fullName evidence="4">dihydroorotase</fullName>
        <ecNumber evidence="4">3.5.2.3</ecNumber>
    </recommendedName>
</protein>
<dbReference type="FunFam" id="3.20.20.140:FF:000041">
    <property type="entry name" value="Dihydroorotase, variant"/>
    <property type="match status" value="1"/>
</dbReference>
<dbReference type="PANTHER" id="PTHR43137">
    <property type="entry name" value="DIHYDROOROTASE"/>
    <property type="match status" value="1"/>
</dbReference>
<evidence type="ECO:0000256" key="8">
    <source>
        <dbReference type="ARBA" id="ARBA00022975"/>
    </source>
</evidence>
<dbReference type="PANTHER" id="PTHR43137:SF1">
    <property type="entry name" value="DIHYDROOROTASE"/>
    <property type="match status" value="1"/>
</dbReference>
<dbReference type="InterPro" id="IPR006680">
    <property type="entry name" value="Amidohydro-rel"/>
</dbReference>
<dbReference type="AlphaFoldDB" id="A0AAN7SUW1"/>
<keyword evidence="8" id="KW-0665">Pyrimidine biosynthesis</keyword>
<dbReference type="GO" id="GO:0004151">
    <property type="term" value="F:dihydroorotase activity"/>
    <property type="evidence" value="ECO:0007669"/>
    <property type="project" value="UniProtKB-EC"/>
</dbReference>
<comment type="cofactor">
    <cofactor evidence="1">
        <name>Zn(2+)</name>
        <dbReference type="ChEBI" id="CHEBI:29105"/>
    </cofactor>
</comment>
<evidence type="ECO:0000256" key="5">
    <source>
        <dbReference type="ARBA" id="ARBA00022723"/>
    </source>
</evidence>
<proteinExistence type="inferred from homology"/>
<name>A0AAN7SUW1_9EURO</name>
<keyword evidence="7" id="KW-0862">Zinc</keyword>
<keyword evidence="6 10" id="KW-0378">Hydrolase</keyword>
<dbReference type="GO" id="GO:0005737">
    <property type="term" value="C:cytoplasm"/>
    <property type="evidence" value="ECO:0007669"/>
    <property type="project" value="TreeGrafter"/>
</dbReference>
<dbReference type="InterPro" id="IPR004721">
    <property type="entry name" value="DHOdimr"/>
</dbReference>
<evidence type="ECO:0000313" key="10">
    <source>
        <dbReference type="EMBL" id="KAK5082152.1"/>
    </source>
</evidence>
<dbReference type="GO" id="GO:0006207">
    <property type="term" value="P:'de novo' pyrimidine nucleobase biosynthetic process"/>
    <property type="evidence" value="ECO:0007669"/>
    <property type="project" value="TreeGrafter"/>
</dbReference>
<comment type="pathway">
    <text evidence="2">Pyrimidine metabolism; UMP biosynthesis via de novo pathway; (S)-dihydroorotate from bicarbonate: step 3/3.</text>
</comment>
<gene>
    <name evidence="10" type="primary">URA4</name>
    <name evidence="10" type="ORF">LTR05_007295</name>
</gene>
<feature type="domain" description="Amidohydrolase-related" evidence="9">
    <location>
        <begin position="87"/>
        <end position="189"/>
    </location>
</feature>
<dbReference type="EC" id="3.5.2.3" evidence="4"/>
<comment type="similarity">
    <text evidence="3">Belongs to the metallo-dependent hydrolases superfamily. DHOase family. Class II DHOase subfamily.</text>
</comment>
<dbReference type="PROSITE" id="PS00482">
    <property type="entry name" value="DIHYDROOROTASE_1"/>
    <property type="match status" value="1"/>
</dbReference>
<evidence type="ECO:0000256" key="2">
    <source>
        <dbReference type="ARBA" id="ARBA00004880"/>
    </source>
</evidence>
<keyword evidence="5" id="KW-0479">Metal-binding</keyword>
<dbReference type="PROSITE" id="PS00483">
    <property type="entry name" value="DIHYDROOROTASE_2"/>
    <property type="match status" value="1"/>
</dbReference>
<dbReference type="PIRSF" id="PIRSF001237">
    <property type="entry name" value="DHOdimr"/>
    <property type="match status" value="1"/>
</dbReference>
<sequence>MDDLFDGLEIPVAADFHVHLRDGAMMEAVTPTIRQGGVDTVFVMPNLVPPITTVQAALDYKKRLQAIEPNVNYLMSLYLHPSITPDTIREAKKAGIAGVKSYPAGVTTNSSSGVVDYEAFYPVFEAMEQEDLVLNLHGEAPPSPEAMEGSGASRQITVLNAEQEFLPTLNALHKRFPKLRIVLEHCTTAAAVEAVKGCGPQVVGTITAHHLFLIIDDWAGDPINFCKPVAKLPSDRIALLQAAASGDSKFFFGSDSAPHLLSAKKGLTDGGLGAGKCAAGVFTQPNVVGFVLEGFERAVKAGVLKREVLTEEVIESFTGRSGRKFYGIEEARGKIKIRARNVQVRNVKVGKAGEGENMNETVVTFRSGKPTYGVDWL</sequence>
<dbReference type="Proteomes" id="UP001309876">
    <property type="component" value="Unassembled WGS sequence"/>
</dbReference>
<comment type="caution">
    <text evidence="10">The sequence shown here is derived from an EMBL/GenBank/DDBJ whole genome shotgun (WGS) entry which is preliminary data.</text>
</comment>
<evidence type="ECO:0000313" key="11">
    <source>
        <dbReference type="Proteomes" id="UP001309876"/>
    </source>
</evidence>
<reference evidence="10 11" key="1">
    <citation type="submission" date="2023-08" db="EMBL/GenBank/DDBJ databases">
        <title>Black Yeasts Isolated from many extreme environments.</title>
        <authorList>
            <person name="Coleine C."/>
            <person name="Stajich J.E."/>
            <person name="Selbmann L."/>
        </authorList>
    </citation>
    <scope>NUCLEOTIDE SEQUENCE [LARGE SCALE GENOMIC DNA]</scope>
    <source>
        <strain evidence="10 11">CCFEE 5910</strain>
    </source>
</reference>
<organism evidence="10 11">
    <name type="scientific">Lithohypha guttulata</name>
    <dbReference type="NCBI Taxonomy" id="1690604"/>
    <lineage>
        <taxon>Eukaryota</taxon>
        <taxon>Fungi</taxon>
        <taxon>Dikarya</taxon>
        <taxon>Ascomycota</taxon>
        <taxon>Pezizomycotina</taxon>
        <taxon>Eurotiomycetes</taxon>
        <taxon>Chaetothyriomycetidae</taxon>
        <taxon>Chaetothyriales</taxon>
        <taxon>Trichomeriaceae</taxon>
        <taxon>Lithohypha</taxon>
    </lineage>
</organism>